<dbReference type="Pfam" id="PF19701">
    <property type="entry name" value="DUF6199"/>
    <property type="match status" value="1"/>
</dbReference>
<reference evidence="3 4" key="1">
    <citation type="journal article" date="2014" name="Genome Announc.">
        <title>Draft Genome Sequence of Fervidicella metallireducens Strain AeBT, an Iron-Reducing Thermoanaerobe from the Great Artesian Basin.</title>
        <authorList>
            <person name="Patel B.K."/>
        </authorList>
    </citation>
    <scope>NUCLEOTIDE SEQUENCE [LARGE SCALE GENOMIC DNA]</scope>
    <source>
        <strain evidence="3 4">AeB</strain>
    </source>
</reference>
<accession>A0A017RXW7</accession>
<dbReference type="AlphaFoldDB" id="A0A017RXW7"/>
<keyword evidence="1" id="KW-0472">Membrane</keyword>
<evidence type="ECO:0000313" key="3">
    <source>
        <dbReference type="EMBL" id="EYE89593.1"/>
    </source>
</evidence>
<protein>
    <recommendedName>
        <fullName evidence="2">DUF6199 domain-containing protein</fullName>
    </recommendedName>
</protein>
<evidence type="ECO:0000313" key="4">
    <source>
        <dbReference type="Proteomes" id="UP000019681"/>
    </source>
</evidence>
<feature type="transmembrane region" description="Helical" evidence="1">
    <location>
        <begin position="44"/>
        <end position="67"/>
    </location>
</feature>
<comment type="caution">
    <text evidence="3">The sequence shown here is derived from an EMBL/GenBank/DDBJ whole genome shotgun (WGS) entry which is preliminary data.</text>
</comment>
<keyword evidence="4" id="KW-1185">Reference proteome</keyword>
<feature type="domain" description="DUF6199" evidence="2">
    <location>
        <begin position="8"/>
        <end position="64"/>
    </location>
</feature>
<keyword evidence="1" id="KW-0812">Transmembrane</keyword>
<sequence length="69" mass="7873">MNLIGFIFFLFGTLMALITAINPRFVWSITESWKATSEPPKTYFMLLRTAGILGTIFGLIMLFFISFTL</sequence>
<gene>
    <name evidence="3" type="ORF">Q428_01845</name>
</gene>
<name>A0A017RXW7_9CLOT</name>
<dbReference type="InterPro" id="IPR045679">
    <property type="entry name" value="DUF6199"/>
</dbReference>
<dbReference type="Proteomes" id="UP000019681">
    <property type="component" value="Unassembled WGS sequence"/>
</dbReference>
<proteinExistence type="predicted"/>
<dbReference type="EMBL" id="AZQP01000003">
    <property type="protein sequence ID" value="EYE89593.1"/>
    <property type="molecule type" value="Genomic_DNA"/>
</dbReference>
<keyword evidence="1" id="KW-1133">Transmembrane helix</keyword>
<evidence type="ECO:0000259" key="2">
    <source>
        <dbReference type="Pfam" id="PF19701"/>
    </source>
</evidence>
<evidence type="ECO:0000256" key="1">
    <source>
        <dbReference type="SAM" id="Phobius"/>
    </source>
</evidence>
<organism evidence="3 4">
    <name type="scientific">Fervidicella metallireducens AeB</name>
    <dbReference type="NCBI Taxonomy" id="1403537"/>
    <lineage>
        <taxon>Bacteria</taxon>
        <taxon>Bacillati</taxon>
        <taxon>Bacillota</taxon>
        <taxon>Clostridia</taxon>
        <taxon>Eubacteriales</taxon>
        <taxon>Clostridiaceae</taxon>
        <taxon>Fervidicella</taxon>
    </lineage>
</organism>